<dbReference type="EMBL" id="JAARSH010000002">
    <property type="protein sequence ID" value="MBC1615309.1"/>
    <property type="molecule type" value="Genomic_DNA"/>
</dbReference>
<dbReference type="RefSeq" id="WP_185434206.1">
    <property type="nucleotide sequence ID" value="NZ_JAARSH010000002.1"/>
</dbReference>
<evidence type="ECO:0000313" key="2">
    <source>
        <dbReference type="Proteomes" id="UP000574104"/>
    </source>
</evidence>
<dbReference type="Proteomes" id="UP000574104">
    <property type="component" value="Unassembled WGS sequence"/>
</dbReference>
<proteinExistence type="predicted"/>
<organism evidence="1 2">
    <name type="scientific">Listeria booriae</name>
    <dbReference type="NCBI Taxonomy" id="1552123"/>
    <lineage>
        <taxon>Bacteria</taxon>
        <taxon>Bacillati</taxon>
        <taxon>Bacillota</taxon>
        <taxon>Bacilli</taxon>
        <taxon>Bacillales</taxon>
        <taxon>Listeriaceae</taxon>
        <taxon>Listeria</taxon>
    </lineage>
</organism>
<evidence type="ECO:0000313" key="1">
    <source>
        <dbReference type="EMBL" id="MBC1615309.1"/>
    </source>
</evidence>
<gene>
    <name evidence="1" type="ORF">HB904_03870</name>
</gene>
<dbReference type="AlphaFoldDB" id="A0A842ABI1"/>
<sequence length="132" mass="15402">MMAVIEAFQTLFHDDKLNELMNEIRGEVLDEQTIYQLEIDEDYLKIEKVPLIRIEDIDSSGTFYSDDKRGAVDETVQISTMTVALEDLDKLLAVVDSAMNKIDFEQYKSKTYKEPDLGLMYNSRAYRRINYL</sequence>
<reference evidence="1 2" key="1">
    <citation type="submission" date="2020-03" db="EMBL/GenBank/DDBJ databases">
        <title>Soil Listeria distribution.</title>
        <authorList>
            <person name="Liao J."/>
            <person name="Wiedmann M."/>
        </authorList>
    </citation>
    <scope>NUCLEOTIDE SEQUENCE [LARGE SCALE GENOMIC DNA]</scope>
    <source>
        <strain evidence="1 2">FSL L7-1299</strain>
    </source>
</reference>
<comment type="caution">
    <text evidence="1">The sequence shown here is derived from an EMBL/GenBank/DDBJ whole genome shotgun (WGS) entry which is preliminary data.</text>
</comment>
<accession>A0A842ABI1</accession>
<protein>
    <submittedName>
        <fullName evidence="1">Uncharacterized protein</fullName>
    </submittedName>
</protein>
<name>A0A842ABI1_9LIST</name>